<dbReference type="AlphaFoldDB" id="A0AAV5L2E2"/>
<proteinExistence type="predicted"/>
<reference evidence="1 2" key="1">
    <citation type="journal article" date="2021" name="Commun. Biol.">
        <title>The genome of Shorea leprosula (Dipterocarpaceae) highlights the ecological relevance of drought in aseasonal tropical rainforests.</title>
        <authorList>
            <person name="Ng K.K.S."/>
            <person name="Kobayashi M.J."/>
            <person name="Fawcett J.A."/>
            <person name="Hatakeyama M."/>
            <person name="Paape T."/>
            <person name="Ng C.H."/>
            <person name="Ang C.C."/>
            <person name="Tnah L.H."/>
            <person name="Lee C.T."/>
            <person name="Nishiyama T."/>
            <person name="Sese J."/>
            <person name="O'Brien M.J."/>
            <person name="Copetti D."/>
            <person name="Mohd Noor M.I."/>
            <person name="Ong R.C."/>
            <person name="Putra M."/>
            <person name="Sireger I.Z."/>
            <person name="Indrioko S."/>
            <person name="Kosugi Y."/>
            <person name="Izuno A."/>
            <person name="Isagi Y."/>
            <person name="Lee S.L."/>
            <person name="Shimizu K.K."/>
        </authorList>
    </citation>
    <scope>NUCLEOTIDE SEQUENCE [LARGE SCALE GENOMIC DNA]</scope>
    <source>
        <strain evidence="1">214</strain>
    </source>
</reference>
<gene>
    <name evidence="1" type="ORF">SLEP1_g40030</name>
</gene>
<evidence type="ECO:0000313" key="1">
    <source>
        <dbReference type="EMBL" id="GKV31334.1"/>
    </source>
</evidence>
<accession>A0AAV5L2E2</accession>
<evidence type="ECO:0000313" key="2">
    <source>
        <dbReference type="Proteomes" id="UP001054252"/>
    </source>
</evidence>
<organism evidence="1 2">
    <name type="scientific">Rubroshorea leprosula</name>
    <dbReference type="NCBI Taxonomy" id="152421"/>
    <lineage>
        <taxon>Eukaryota</taxon>
        <taxon>Viridiplantae</taxon>
        <taxon>Streptophyta</taxon>
        <taxon>Embryophyta</taxon>
        <taxon>Tracheophyta</taxon>
        <taxon>Spermatophyta</taxon>
        <taxon>Magnoliopsida</taxon>
        <taxon>eudicotyledons</taxon>
        <taxon>Gunneridae</taxon>
        <taxon>Pentapetalae</taxon>
        <taxon>rosids</taxon>
        <taxon>malvids</taxon>
        <taxon>Malvales</taxon>
        <taxon>Dipterocarpaceae</taxon>
        <taxon>Rubroshorea</taxon>
    </lineage>
</organism>
<dbReference type="Proteomes" id="UP001054252">
    <property type="component" value="Unassembled WGS sequence"/>
</dbReference>
<protein>
    <submittedName>
        <fullName evidence="1">Uncharacterized protein</fullName>
    </submittedName>
</protein>
<dbReference type="EMBL" id="BPVZ01000090">
    <property type="protein sequence ID" value="GKV31334.1"/>
    <property type="molecule type" value="Genomic_DNA"/>
</dbReference>
<keyword evidence="2" id="KW-1185">Reference proteome</keyword>
<sequence>MKAVVHTLEGEVNSLKVPPNPLGHADGVQISANIPGRPINIELVAVSYIELGAFVTWFAINTLGSMLGNLWQQLDNQRQHEI</sequence>
<name>A0AAV5L2E2_9ROSI</name>
<comment type="caution">
    <text evidence="1">The sequence shown here is derived from an EMBL/GenBank/DDBJ whole genome shotgun (WGS) entry which is preliminary data.</text>
</comment>